<comment type="subcellular location">
    <subcellularLocation>
        <location evidence="1">Cell membrane</location>
        <topology evidence="1">Multi-pass membrane protein</topology>
    </subcellularLocation>
</comment>
<dbReference type="PRINTS" id="PR01036">
    <property type="entry name" value="TCRTETB"/>
</dbReference>
<evidence type="ECO:0000256" key="7">
    <source>
        <dbReference type="SAM" id="Phobius"/>
    </source>
</evidence>
<keyword evidence="3" id="KW-1003">Cell membrane</keyword>
<feature type="transmembrane region" description="Helical" evidence="7">
    <location>
        <begin position="391"/>
        <end position="409"/>
    </location>
</feature>
<dbReference type="EMBL" id="VUKA01000007">
    <property type="protein sequence ID" value="KAA2212613.1"/>
    <property type="molecule type" value="Genomic_DNA"/>
</dbReference>
<dbReference type="Pfam" id="PF07690">
    <property type="entry name" value="MFS_1"/>
    <property type="match status" value="1"/>
</dbReference>
<dbReference type="SUPFAM" id="SSF103473">
    <property type="entry name" value="MFS general substrate transporter"/>
    <property type="match status" value="1"/>
</dbReference>
<dbReference type="PANTHER" id="PTHR23501:SF197">
    <property type="entry name" value="COMD"/>
    <property type="match status" value="1"/>
</dbReference>
<dbReference type="PANTHER" id="PTHR23501">
    <property type="entry name" value="MAJOR FACILITATOR SUPERFAMILY"/>
    <property type="match status" value="1"/>
</dbReference>
<sequence length="484" mass="49831">MAGALLTMILAALDQNIVNTALPRMVGELGGMAHLSWVVTAFMLTSTTTTPLYGKLSDLFGRRRLFFVAILLFLAGSLLCGAARSMEQLIAFRAVQGVGAGGLLVLSQAAVGDVVSPRQRPKYQGLFTGTFALASVAGPLLGGVITSTLGWRWVFYVNLPIGILALAMIALGLRTPPAGRRRPIDYAGAALLASATAALLLLLAWGGTEFPWISGRAAGLAASCVALYGLFIWRELRAPEPLIRLSLFRNAIFARGVAVGGMMVFAMMGSTVFLPLYFQLVLGMSPALAGAMLLPQVCGMVLSSVIGGRIVARLGRNKPFLLAGLGLEAVALASLAAFAWLGASPLVFLLSMGLLGLGMGMGMPNLTVAVQNAVAHGELGAATGAMTFARSLGGAVGVAASGAILSARLNAAYAALGGSVDVGALAERGVEALSGFTAAQQAAVADAYRTALTGCFSLSGLVMTAAFLLVLGLPEMRLRDRISD</sequence>
<evidence type="ECO:0000256" key="3">
    <source>
        <dbReference type="ARBA" id="ARBA00022475"/>
    </source>
</evidence>
<feature type="transmembrane region" description="Helical" evidence="7">
    <location>
        <begin position="153"/>
        <end position="174"/>
    </location>
</feature>
<dbReference type="Gene3D" id="1.20.1720.10">
    <property type="entry name" value="Multidrug resistance protein D"/>
    <property type="match status" value="1"/>
</dbReference>
<feature type="transmembrane region" description="Helical" evidence="7">
    <location>
        <begin position="123"/>
        <end position="141"/>
    </location>
</feature>
<evidence type="ECO:0000256" key="4">
    <source>
        <dbReference type="ARBA" id="ARBA00022692"/>
    </source>
</evidence>
<comment type="caution">
    <text evidence="9">The sequence shown here is derived from an EMBL/GenBank/DDBJ whole genome shotgun (WGS) entry which is preliminary data.</text>
</comment>
<dbReference type="RefSeq" id="WP_149813020.1">
    <property type="nucleotide sequence ID" value="NZ_VUKA01000007.1"/>
</dbReference>
<evidence type="ECO:0000259" key="8">
    <source>
        <dbReference type="PROSITE" id="PS50850"/>
    </source>
</evidence>
<feature type="transmembrane region" description="Helical" evidence="7">
    <location>
        <begin position="252"/>
        <end position="278"/>
    </location>
</feature>
<keyword evidence="10" id="KW-1185">Reference proteome</keyword>
<keyword evidence="2" id="KW-0813">Transport</keyword>
<gene>
    <name evidence="9" type="ORF">F0Q34_14360</name>
</gene>
<feature type="transmembrane region" description="Helical" evidence="7">
    <location>
        <begin position="284"/>
        <end position="308"/>
    </location>
</feature>
<organism evidence="9 10">
    <name type="scientific">Teichococcus oryzae</name>
    <dbReference type="NCBI Taxonomy" id="1608942"/>
    <lineage>
        <taxon>Bacteria</taxon>
        <taxon>Pseudomonadati</taxon>
        <taxon>Pseudomonadota</taxon>
        <taxon>Alphaproteobacteria</taxon>
        <taxon>Acetobacterales</taxon>
        <taxon>Roseomonadaceae</taxon>
        <taxon>Roseomonas</taxon>
    </lineage>
</organism>
<evidence type="ECO:0000256" key="5">
    <source>
        <dbReference type="ARBA" id="ARBA00022989"/>
    </source>
</evidence>
<dbReference type="OrthoDB" id="9771737at2"/>
<feature type="transmembrane region" description="Helical" evidence="7">
    <location>
        <begin position="320"/>
        <end position="341"/>
    </location>
</feature>
<keyword evidence="5 7" id="KW-1133">Transmembrane helix</keyword>
<accession>A0A5B2TET7</accession>
<dbReference type="Gene3D" id="1.20.1250.20">
    <property type="entry name" value="MFS general substrate transporter like domains"/>
    <property type="match status" value="1"/>
</dbReference>
<feature type="transmembrane region" description="Helical" evidence="7">
    <location>
        <begin position="186"/>
        <end position="206"/>
    </location>
</feature>
<evidence type="ECO:0000313" key="9">
    <source>
        <dbReference type="EMBL" id="KAA2212613.1"/>
    </source>
</evidence>
<dbReference type="PROSITE" id="PS50850">
    <property type="entry name" value="MFS"/>
    <property type="match status" value="1"/>
</dbReference>
<evidence type="ECO:0000256" key="6">
    <source>
        <dbReference type="ARBA" id="ARBA00023136"/>
    </source>
</evidence>
<dbReference type="InterPro" id="IPR020846">
    <property type="entry name" value="MFS_dom"/>
</dbReference>
<name>A0A5B2TET7_9PROT</name>
<dbReference type="InterPro" id="IPR011701">
    <property type="entry name" value="MFS"/>
</dbReference>
<keyword evidence="6 7" id="KW-0472">Membrane</keyword>
<reference evidence="9 10" key="1">
    <citation type="journal article" date="2015" name="Int. J. Syst. Evol. Microbiol.">
        <title>Roseomonas oryzae sp. nov., isolated from paddy rhizosphere soil.</title>
        <authorList>
            <person name="Ramaprasad E.V."/>
            <person name="Sasikala Ch."/>
            <person name="Ramana Ch.V."/>
        </authorList>
    </citation>
    <scope>NUCLEOTIDE SEQUENCE [LARGE SCALE GENOMIC DNA]</scope>
    <source>
        <strain evidence="9 10">KCTC 42542</strain>
    </source>
</reference>
<evidence type="ECO:0000256" key="2">
    <source>
        <dbReference type="ARBA" id="ARBA00022448"/>
    </source>
</evidence>
<dbReference type="GO" id="GO:0005886">
    <property type="term" value="C:plasma membrane"/>
    <property type="evidence" value="ECO:0007669"/>
    <property type="project" value="UniProtKB-SubCell"/>
</dbReference>
<keyword evidence="4 7" id="KW-0812">Transmembrane</keyword>
<dbReference type="Proteomes" id="UP000322110">
    <property type="component" value="Unassembled WGS sequence"/>
</dbReference>
<feature type="transmembrane region" description="Helical" evidence="7">
    <location>
        <begin position="451"/>
        <end position="473"/>
    </location>
</feature>
<feature type="transmembrane region" description="Helical" evidence="7">
    <location>
        <begin position="212"/>
        <end position="231"/>
    </location>
</feature>
<evidence type="ECO:0000256" key="1">
    <source>
        <dbReference type="ARBA" id="ARBA00004651"/>
    </source>
</evidence>
<feature type="transmembrane region" description="Helical" evidence="7">
    <location>
        <begin position="36"/>
        <end position="53"/>
    </location>
</feature>
<feature type="transmembrane region" description="Helical" evidence="7">
    <location>
        <begin position="65"/>
        <end position="84"/>
    </location>
</feature>
<dbReference type="GO" id="GO:0022857">
    <property type="term" value="F:transmembrane transporter activity"/>
    <property type="evidence" value="ECO:0007669"/>
    <property type="project" value="InterPro"/>
</dbReference>
<dbReference type="FunFam" id="1.20.1720.10:FF:000004">
    <property type="entry name" value="EmrB/QacA family drug resistance transporter"/>
    <property type="match status" value="1"/>
</dbReference>
<dbReference type="InterPro" id="IPR036259">
    <property type="entry name" value="MFS_trans_sf"/>
</dbReference>
<feature type="domain" description="Major facilitator superfamily (MFS) profile" evidence="8">
    <location>
        <begin position="1"/>
        <end position="477"/>
    </location>
</feature>
<feature type="transmembrane region" description="Helical" evidence="7">
    <location>
        <begin position="347"/>
        <end position="370"/>
    </location>
</feature>
<proteinExistence type="predicted"/>
<dbReference type="NCBIfam" id="TIGR00711">
    <property type="entry name" value="efflux_EmrB"/>
    <property type="match status" value="1"/>
</dbReference>
<protein>
    <submittedName>
        <fullName evidence="9">MFS transporter</fullName>
    </submittedName>
</protein>
<dbReference type="AlphaFoldDB" id="A0A5B2TET7"/>
<dbReference type="CDD" id="cd17502">
    <property type="entry name" value="MFS_Azr1_MDR_like"/>
    <property type="match status" value="1"/>
</dbReference>
<evidence type="ECO:0000313" key="10">
    <source>
        <dbReference type="Proteomes" id="UP000322110"/>
    </source>
</evidence>
<feature type="transmembrane region" description="Helical" evidence="7">
    <location>
        <begin position="90"/>
        <end position="111"/>
    </location>
</feature>
<dbReference type="InterPro" id="IPR004638">
    <property type="entry name" value="EmrB-like"/>
</dbReference>